<dbReference type="RefSeq" id="WP_194211983.1">
    <property type="nucleotide sequence ID" value="NZ_CP061205.1"/>
</dbReference>
<dbReference type="CDD" id="cd10153">
    <property type="entry name" value="RcnR-FrmR-like_DUF156"/>
    <property type="match status" value="1"/>
</dbReference>
<evidence type="ECO:0000313" key="2">
    <source>
        <dbReference type="EMBL" id="MFC3051129.1"/>
    </source>
</evidence>
<comment type="similarity">
    <text evidence="1">Belongs to the FrmR/RcnR family.</text>
</comment>
<dbReference type="Gene3D" id="1.20.58.1000">
    <property type="entry name" value="Metal-sensitive repressor, helix protomer"/>
    <property type="match status" value="1"/>
</dbReference>
<reference evidence="3" key="1">
    <citation type="journal article" date="2019" name="Int. J. Syst. Evol. Microbiol.">
        <title>The Global Catalogue of Microorganisms (GCM) 10K type strain sequencing project: providing services to taxonomists for standard genome sequencing and annotation.</title>
        <authorList>
            <consortium name="The Broad Institute Genomics Platform"/>
            <consortium name="The Broad Institute Genome Sequencing Center for Infectious Disease"/>
            <person name="Wu L."/>
            <person name="Ma J."/>
        </authorList>
    </citation>
    <scope>NUCLEOTIDE SEQUENCE [LARGE SCALE GENOMIC DNA]</scope>
    <source>
        <strain evidence="3">KCTC 62164</strain>
    </source>
</reference>
<proteinExistence type="inferred from homology"/>
<sequence length="91" mass="10220">MSHVMKSQKKLLTRIRRIKGQASALESALETNTDCIAVLQQVAAIRGAVTGLMAELMEEHMREHLGADNVSPEQRKEDMDQVITVIRSYLK</sequence>
<dbReference type="EMBL" id="JBHRSL010000002">
    <property type="protein sequence ID" value="MFC3051129.1"/>
    <property type="molecule type" value="Genomic_DNA"/>
</dbReference>
<dbReference type="InterPro" id="IPR003735">
    <property type="entry name" value="Metal_Tscrpt_repr"/>
</dbReference>
<dbReference type="PANTHER" id="PTHR33677">
    <property type="entry name" value="TRANSCRIPTIONAL REPRESSOR FRMR-RELATED"/>
    <property type="match status" value="1"/>
</dbReference>
<dbReference type="Pfam" id="PF02583">
    <property type="entry name" value="Trns_repr_metal"/>
    <property type="match status" value="1"/>
</dbReference>
<dbReference type="InterPro" id="IPR038390">
    <property type="entry name" value="Metal_Tscrpt_repr_sf"/>
</dbReference>
<protein>
    <submittedName>
        <fullName evidence="2">Metal/formaldehyde-sensitive transcriptional repressor</fullName>
    </submittedName>
</protein>
<gene>
    <name evidence="2" type="ORF">ACFOKA_04340</name>
</gene>
<evidence type="ECO:0000313" key="3">
    <source>
        <dbReference type="Proteomes" id="UP001595444"/>
    </source>
</evidence>
<keyword evidence="3" id="KW-1185">Reference proteome</keyword>
<comment type="caution">
    <text evidence="2">The sequence shown here is derived from an EMBL/GenBank/DDBJ whole genome shotgun (WGS) entry which is preliminary data.</text>
</comment>
<accession>A0ABV7D288</accession>
<dbReference type="PANTHER" id="PTHR33677:SF5">
    <property type="entry name" value="TRANSCRIPTIONAL REPRESSOR FRMR"/>
    <property type="match status" value="1"/>
</dbReference>
<evidence type="ECO:0000256" key="1">
    <source>
        <dbReference type="ARBA" id="ARBA00005260"/>
    </source>
</evidence>
<name>A0ABV7D288_9PROT</name>
<dbReference type="Proteomes" id="UP001595444">
    <property type="component" value="Unassembled WGS sequence"/>
</dbReference>
<organism evidence="2 3">
    <name type="scientific">Kordiimonas pumila</name>
    <dbReference type="NCBI Taxonomy" id="2161677"/>
    <lineage>
        <taxon>Bacteria</taxon>
        <taxon>Pseudomonadati</taxon>
        <taxon>Pseudomonadota</taxon>
        <taxon>Alphaproteobacteria</taxon>
        <taxon>Kordiimonadales</taxon>
        <taxon>Kordiimonadaceae</taxon>
        <taxon>Kordiimonas</taxon>
    </lineage>
</organism>